<dbReference type="AlphaFoldDB" id="A0A3N4VBX6"/>
<dbReference type="Pfam" id="PF06995">
    <property type="entry name" value="Phage_P2_GpU"/>
    <property type="match status" value="1"/>
</dbReference>
<dbReference type="OrthoDB" id="1550902at2"/>
<dbReference type="Proteomes" id="UP000269708">
    <property type="component" value="Unassembled WGS sequence"/>
</dbReference>
<evidence type="ECO:0000313" key="2">
    <source>
        <dbReference type="Proteomes" id="UP000269708"/>
    </source>
</evidence>
<dbReference type="RefSeq" id="WP_123771480.1">
    <property type="nucleotide sequence ID" value="NZ_RKQN01000008.1"/>
</dbReference>
<dbReference type="EMBL" id="RKQN01000008">
    <property type="protein sequence ID" value="RPE74637.1"/>
    <property type="molecule type" value="Genomic_DNA"/>
</dbReference>
<dbReference type="InterPro" id="IPR009734">
    <property type="entry name" value="Myoviridae_GpU"/>
</dbReference>
<gene>
    <name evidence="1" type="ORF">EDC50_3166</name>
</gene>
<evidence type="ECO:0008006" key="3">
    <source>
        <dbReference type="Google" id="ProtNLM"/>
    </source>
</evidence>
<accession>A0A3N4VBX6</accession>
<protein>
    <recommendedName>
        <fullName evidence="3">Phage protein U</fullName>
    </recommendedName>
</protein>
<reference evidence="1 2" key="1">
    <citation type="submission" date="2018-11" db="EMBL/GenBank/DDBJ databases">
        <title>Genomic Encyclopedia of Type Strains, Phase IV (KMG-IV): sequencing the most valuable type-strain genomes for metagenomic binning, comparative biology and taxonomic classification.</title>
        <authorList>
            <person name="Goeker M."/>
        </authorList>
    </citation>
    <scope>NUCLEOTIDE SEQUENCE [LARGE SCALE GENOMIC DNA]</scope>
    <source>
        <strain evidence="1 2">DSM 25623</strain>
    </source>
</reference>
<sequence length="134" mass="14456">MMMALGTFVFDLQHLAYQQLQRSAAWRHASSERVGARAAHQYLGPGDETIELSGVVAPELTGDPASLDVLREMADEGRPLSLVDGTGVVHGAYVITGLNATHTLFFADGIPRRIEFGLSLKRVDDVAPREGEPA</sequence>
<organism evidence="1 2">
    <name type="scientific">Vulcaniibacterium tengchongense</name>
    <dbReference type="NCBI Taxonomy" id="1273429"/>
    <lineage>
        <taxon>Bacteria</taxon>
        <taxon>Pseudomonadati</taxon>
        <taxon>Pseudomonadota</taxon>
        <taxon>Gammaproteobacteria</taxon>
        <taxon>Lysobacterales</taxon>
        <taxon>Lysobacteraceae</taxon>
        <taxon>Vulcaniibacterium</taxon>
    </lineage>
</organism>
<name>A0A3N4VBX6_9GAMM</name>
<dbReference type="PIRSF" id="PIRSF029208">
    <property type="entry name" value="Phage_tail_GPU"/>
    <property type="match status" value="1"/>
</dbReference>
<evidence type="ECO:0000313" key="1">
    <source>
        <dbReference type="EMBL" id="RPE74637.1"/>
    </source>
</evidence>
<comment type="caution">
    <text evidence="1">The sequence shown here is derived from an EMBL/GenBank/DDBJ whole genome shotgun (WGS) entry which is preliminary data.</text>
</comment>
<dbReference type="InterPro" id="IPR016912">
    <property type="entry name" value="Phage_P2_GpU"/>
</dbReference>
<proteinExistence type="predicted"/>
<keyword evidence="2" id="KW-1185">Reference proteome</keyword>